<accession>A0ABN7W5V0</accession>
<comment type="caution">
    <text evidence="3">The sequence shown here is derived from an EMBL/GenBank/DDBJ whole genome shotgun (WGS) entry which is preliminary data.</text>
</comment>
<evidence type="ECO:0000313" key="3">
    <source>
        <dbReference type="EMBL" id="CAG8818076.1"/>
    </source>
</evidence>
<dbReference type="SUPFAM" id="SSF56112">
    <property type="entry name" value="Protein kinase-like (PK-like)"/>
    <property type="match status" value="1"/>
</dbReference>
<evidence type="ECO:0000256" key="1">
    <source>
        <dbReference type="SAM" id="Coils"/>
    </source>
</evidence>
<sequence>FLEFCKGRVALEVNDRKVLHKKYLEGLDAKIKETTKNKKFTKNELKSIRDKLLVSNNDIKNQNYERTSIMNQETTKLVSFQRLSGYDDIFDWIRQWINPFDNMLESDLVLNYIFIPLEIGLNKFLFGKFHLHGPEHPTQCSYERKKIYHRPPFTEWPKNLKEAVNLFEKPEDEHFDANDSVLETVVIIQNNGDEPIYIPNDKHKLLSFDTANEQGFTLFRVYSRKVDTAITYSPETGIKLYLLICEAKRLNKHQGGDYNKLCRMLNDAANSFILYWTKKCKKVTKELKKLFCEFRWIGLFSSDGKLNLMIYQICEETKINFITYLNSHPVSIPISNMNHDMASALEIFLQIEDIFQMNLKVIEKIQKIVDQINIEESENFETPLEYLKKLDNAIDKALKIIDKIQSLCIYMKTLDKHAVFKFLKYNSEKEYYKKFRIEIANLKEIFENDNVIRFYGITKEPSKKFHSMLQYCFGKNLREYLNYKKVSEGGWPHKIVMATEIATGLKFIH</sequence>
<dbReference type="EMBL" id="CAJVQB010032263">
    <property type="protein sequence ID" value="CAG8818076.1"/>
    <property type="molecule type" value="Genomic_DNA"/>
</dbReference>
<feature type="coiled-coil region" evidence="1">
    <location>
        <begin position="24"/>
        <end position="51"/>
    </location>
</feature>
<reference evidence="3 4" key="1">
    <citation type="submission" date="2021-06" db="EMBL/GenBank/DDBJ databases">
        <authorList>
            <person name="Kallberg Y."/>
            <person name="Tangrot J."/>
            <person name="Rosling A."/>
        </authorList>
    </citation>
    <scope>NUCLEOTIDE SEQUENCE [LARGE SCALE GENOMIC DNA]</scope>
    <source>
        <strain evidence="3 4">120-4 pot B 10/14</strain>
    </source>
</reference>
<dbReference type="Gene3D" id="1.10.510.10">
    <property type="entry name" value="Transferase(Phosphotransferase) domain 1"/>
    <property type="match status" value="1"/>
</dbReference>
<protein>
    <submittedName>
        <fullName evidence="3">21407_t:CDS:1</fullName>
    </submittedName>
</protein>
<feature type="non-terminal residue" evidence="3">
    <location>
        <position position="509"/>
    </location>
</feature>
<dbReference type="PROSITE" id="PS50011">
    <property type="entry name" value="PROTEIN_KINASE_DOM"/>
    <property type="match status" value="1"/>
</dbReference>
<organism evidence="3 4">
    <name type="scientific">Gigaspora margarita</name>
    <dbReference type="NCBI Taxonomy" id="4874"/>
    <lineage>
        <taxon>Eukaryota</taxon>
        <taxon>Fungi</taxon>
        <taxon>Fungi incertae sedis</taxon>
        <taxon>Mucoromycota</taxon>
        <taxon>Glomeromycotina</taxon>
        <taxon>Glomeromycetes</taxon>
        <taxon>Diversisporales</taxon>
        <taxon>Gigasporaceae</taxon>
        <taxon>Gigaspora</taxon>
    </lineage>
</organism>
<keyword evidence="1" id="KW-0175">Coiled coil</keyword>
<gene>
    <name evidence="3" type="ORF">GMARGA_LOCUS26964</name>
</gene>
<name>A0ABN7W5V0_GIGMA</name>
<keyword evidence="4" id="KW-1185">Reference proteome</keyword>
<feature type="domain" description="Protein kinase" evidence="2">
    <location>
        <begin position="348"/>
        <end position="509"/>
    </location>
</feature>
<proteinExistence type="predicted"/>
<dbReference type="InterPro" id="IPR000719">
    <property type="entry name" value="Prot_kinase_dom"/>
</dbReference>
<dbReference type="InterPro" id="IPR011009">
    <property type="entry name" value="Kinase-like_dom_sf"/>
</dbReference>
<dbReference type="Proteomes" id="UP000789901">
    <property type="component" value="Unassembled WGS sequence"/>
</dbReference>
<feature type="non-terminal residue" evidence="3">
    <location>
        <position position="1"/>
    </location>
</feature>
<evidence type="ECO:0000259" key="2">
    <source>
        <dbReference type="PROSITE" id="PS50011"/>
    </source>
</evidence>
<evidence type="ECO:0000313" key="4">
    <source>
        <dbReference type="Proteomes" id="UP000789901"/>
    </source>
</evidence>